<comment type="caution">
    <text evidence="3">The sequence shown here is derived from an EMBL/GenBank/DDBJ whole genome shotgun (WGS) entry which is preliminary data.</text>
</comment>
<reference evidence="4" key="1">
    <citation type="journal article" date="2019" name="Int. J. Syst. Evol. Microbiol.">
        <title>The Global Catalogue of Microorganisms (GCM) 10K type strain sequencing project: providing services to taxonomists for standard genome sequencing and annotation.</title>
        <authorList>
            <consortium name="The Broad Institute Genomics Platform"/>
            <consortium name="The Broad Institute Genome Sequencing Center for Infectious Disease"/>
            <person name="Wu L."/>
            <person name="Ma J."/>
        </authorList>
    </citation>
    <scope>NUCLEOTIDE SEQUENCE [LARGE SCALE GENOMIC DNA]</scope>
    <source>
        <strain evidence="4">JCM 17217</strain>
    </source>
</reference>
<dbReference type="Proteomes" id="UP001501556">
    <property type="component" value="Unassembled WGS sequence"/>
</dbReference>
<dbReference type="InterPro" id="IPR028098">
    <property type="entry name" value="Glyco_trans_4-like_N"/>
</dbReference>
<dbReference type="EMBL" id="BAABDI010000035">
    <property type="protein sequence ID" value="GAA3989049.1"/>
    <property type="molecule type" value="Genomic_DNA"/>
</dbReference>
<keyword evidence="4" id="KW-1185">Reference proteome</keyword>
<feature type="domain" description="Glycosyltransferase subfamily 4-like N-terminal" evidence="2">
    <location>
        <begin position="298"/>
        <end position="430"/>
    </location>
</feature>
<proteinExistence type="predicted"/>
<feature type="compositionally biased region" description="Low complexity" evidence="1">
    <location>
        <begin position="161"/>
        <end position="178"/>
    </location>
</feature>
<evidence type="ECO:0000259" key="2">
    <source>
        <dbReference type="Pfam" id="PF13579"/>
    </source>
</evidence>
<dbReference type="Pfam" id="PF13579">
    <property type="entry name" value="Glyco_trans_4_4"/>
    <property type="match status" value="1"/>
</dbReference>
<evidence type="ECO:0000313" key="3">
    <source>
        <dbReference type="EMBL" id="GAA3989049.1"/>
    </source>
</evidence>
<feature type="compositionally biased region" description="Pro residues" evidence="1">
    <location>
        <begin position="206"/>
        <end position="216"/>
    </location>
</feature>
<feature type="region of interest" description="Disordered" evidence="1">
    <location>
        <begin position="66"/>
        <end position="87"/>
    </location>
</feature>
<name>A0ABP7QWK1_9BACT</name>
<protein>
    <recommendedName>
        <fullName evidence="2">Glycosyltransferase subfamily 4-like N-terminal domain-containing protein</fullName>
    </recommendedName>
</protein>
<feature type="region of interest" description="Disordered" evidence="1">
    <location>
        <begin position="203"/>
        <end position="222"/>
    </location>
</feature>
<evidence type="ECO:0000256" key="1">
    <source>
        <dbReference type="SAM" id="MobiDB-lite"/>
    </source>
</evidence>
<accession>A0ABP7QWK1</accession>
<evidence type="ECO:0000313" key="4">
    <source>
        <dbReference type="Proteomes" id="UP001501556"/>
    </source>
</evidence>
<organism evidence="3 4">
    <name type="scientific">Hymenobacter antarcticus</name>
    <dbReference type="NCBI Taxonomy" id="486270"/>
    <lineage>
        <taxon>Bacteria</taxon>
        <taxon>Pseudomonadati</taxon>
        <taxon>Bacteroidota</taxon>
        <taxon>Cytophagia</taxon>
        <taxon>Cytophagales</taxon>
        <taxon>Hymenobacteraceae</taxon>
        <taxon>Hymenobacter</taxon>
    </lineage>
</organism>
<sequence>MARFRVSLSLPMTPPDFSVLLLAWDDADPSVAVLGGAALPPTLPLVYQLAARQPVVAVFPHLPAGTASAAPSQAAPETTASIEPKTDATTAATAAPEAPEALEAAKRAFDTTVALPGVQLLPGQAASQESAASSRPSRIIGLADLTPAGSSLLAVSAQLSGGASPAAQPPAASRSQWPTGANSPAASRPWQAPAAPYLGAQAIQVFPPPPPAPPRPGTAESAADTPVITAGQTIQPRSHPQAGDLNFDPDPELPALRRPAIFDEPTEAIGSAEALDLAAPEDDLVPDAPVPAAAALVAAVAPEPAPAPIAEVAPVVLVPALEGLNFRMIQYARQAAQLVRGRADFGVIYAPSWPAWLAALEIRNSSGRPLVLYAAGLAADLPNPAERGWQLEIERMTMRRARLILVPTEVLRRRLLALYGSTISEVRVIAAANEPAVQQVLREVTAG</sequence>
<dbReference type="SUPFAM" id="SSF53756">
    <property type="entry name" value="UDP-Glycosyltransferase/glycogen phosphorylase"/>
    <property type="match status" value="1"/>
</dbReference>
<dbReference type="Gene3D" id="3.40.50.2000">
    <property type="entry name" value="Glycogen Phosphorylase B"/>
    <property type="match status" value="1"/>
</dbReference>
<gene>
    <name evidence="3" type="ORF">GCM10022407_37020</name>
</gene>
<feature type="region of interest" description="Disordered" evidence="1">
    <location>
        <begin position="161"/>
        <end position="191"/>
    </location>
</feature>